<keyword evidence="2" id="KW-1185">Reference proteome</keyword>
<proteinExistence type="predicted"/>
<dbReference type="EMBL" id="BAAAYV010000017">
    <property type="protein sequence ID" value="GAA3664880.1"/>
    <property type="molecule type" value="Genomic_DNA"/>
</dbReference>
<evidence type="ECO:0000313" key="1">
    <source>
        <dbReference type="EMBL" id="GAA3664880.1"/>
    </source>
</evidence>
<protein>
    <submittedName>
        <fullName evidence="1">Uncharacterized protein</fullName>
    </submittedName>
</protein>
<organism evidence="1 2">
    <name type="scientific">Microbacterium marinilacus</name>
    <dbReference type="NCBI Taxonomy" id="415209"/>
    <lineage>
        <taxon>Bacteria</taxon>
        <taxon>Bacillati</taxon>
        <taxon>Actinomycetota</taxon>
        <taxon>Actinomycetes</taxon>
        <taxon>Micrococcales</taxon>
        <taxon>Microbacteriaceae</taxon>
        <taxon>Microbacterium</taxon>
    </lineage>
</organism>
<accession>A0ABP7BQ20</accession>
<name>A0ABP7BQ20_9MICO</name>
<gene>
    <name evidence="1" type="ORF">GCM10022202_28720</name>
</gene>
<sequence>MLSMEVPSTPVLHIVRSFSYGAGEPCPRNNDVSAAGPQSSHEVWITSGALRFFLVNATPYQ</sequence>
<comment type="caution">
    <text evidence="1">The sequence shown here is derived from an EMBL/GenBank/DDBJ whole genome shotgun (WGS) entry which is preliminary data.</text>
</comment>
<evidence type="ECO:0000313" key="2">
    <source>
        <dbReference type="Proteomes" id="UP001410795"/>
    </source>
</evidence>
<reference evidence="2" key="1">
    <citation type="journal article" date="2019" name="Int. J. Syst. Evol. Microbiol.">
        <title>The Global Catalogue of Microorganisms (GCM) 10K type strain sequencing project: providing services to taxonomists for standard genome sequencing and annotation.</title>
        <authorList>
            <consortium name="The Broad Institute Genomics Platform"/>
            <consortium name="The Broad Institute Genome Sequencing Center for Infectious Disease"/>
            <person name="Wu L."/>
            <person name="Ma J."/>
        </authorList>
    </citation>
    <scope>NUCLEOTIDE SEQUENCE [LARGE SCALE GENOMIC DNA]</scope>
    <source>
        <strain evidence="2">JCM 16546</strain>
    </source>
</reference>
<dbReference type="Proteomes" id="UP001410795">
    <property type="component" value="Unassembled WGS sequence"/>
</dbReference>